<dbReference type="EMBL" id="NMUH01000358">
    <property type="protein sequence ID" value="MQL77607.1"/>
    <property type="molecule type" value="Genomic_DNA"/>
</dbReference>
<sequence length="246" mass="26995">MAPFPVEAAKSEWSRGGSAGVGPTPPDSDRSTLDFTLYRGWVGVPPKSGCHRPIPLRIGRLRFESADFAVIEQLKLMGPVILSGVLKTLDGYSNTEADVASKDVKSFAFQAIGLLAHRMPQLFRDKIEMALRLFNALKVEDQSLRLTIQEATNSLAVAYKVNKGILTTLPEEDPEVNGTSPKRFIWVLLVCPVLDRNQNGRTKTTLPVECSLLYRSNVCKKQKVHVYNEGAATVSSKVSKGAALRL</sequence>
<keyword evidence="4" id="KW-1185">Reference proteome</keyword>
<dbReference type="InterPro" id="IPR024372">
    <property type="entry name" value="Ecm29_N"/>
</dbReference>
<evidence type="ECO:0000313" key="4">
    <source>
        <dbReference type="Proteomes" id="UP000652761"/>
    </source>
</evidence>
<dbReference type="GO" id="GO:0043248">
    <property type="term" value="P:proteasome assembly"/>
    <property type="evidence" value="ECO:0007669"/>
    <property type="project" value="InterPro"/>
</dbReference>
<reference evidence="3" key="1">
    <citation type="submission" date="2017-07" db="EMBL/GenBank/DDBJ databases">
        <title>Taro Niue Genome Assembly and Annotation.</title>
        <authorList>
            <person name="Atibalentja N."/>
            <person name="Keating K."/>
            <person name="Fields C.J."/>
        </authorList>
    </citation>
    <scope>NUCLEOTIDE SEQUENCE</scope>
    <source>
        <strain evidence="3">Niue_2</strain>
        <tissue evidence="3">Leaf</tissue>
    </source>
</reference>
<organism evidence="3 4">
    <name type="scientific">Colocasia esculenta</name>
    <name type="common">Wild taro</name>
    <name type="synonym">Arum esculentum</name>
    <dbReference type="NCBI Taxonomy" id="4460"/>
    <lineage>
        <taxon>Eukaryota</taxon>
        <taxon>Viridiplantae</taxon>
        <taxon>Streptophyta</taxon>
        <taxon>Embryophyta</taxon>
        <taxon>Tracheophyta</taxon>
        <taxon>Spermatophyta</taxon>
        <taxon>Magnoliopsida</taxon>
        <taxon>Liliopsida</taxon>
        <taxon>Araceae</taxon>
        <taxon>Aroideae</taxon>
        <taxon>Colocasieae</taxon>
        <taxon>Colocasia</taxon>
    </lineage>
</organism>
<accession>A0A843U6I1</accession>
<name>A0A843U6I1_COLES</name>
<evidence type="ECO:0000256" key="1">
    <source>
        <dbReference type="SAM" id="MobiDB-lite"/>
    </source>
</evidence>
<dbReference type="GO" id="GO:0060090">
    <property type="term" value="F:molecular adaptor activity"/>
    <property type="evidence" value="ECO:0007669"/>
    <property type="project" value="InterPro"/>
</dbReference>
<feature type="domain" description="Proteasome component Ecm29 N-terminal" evidence="2">
    <location>
        <begin position="72"/>
        <end position="162"/>
    </location>
</feature>
<evidence type="ECO:0000259" key="2">
    <source>
        <dbReference type="Pfam" id="PF13001"/>
    </source>
</evidence>
<dbReference type="AlphaFoldDB" id="A0A843U6I1"/>
<dbReference type="Proteomes" id="UP000652761">
    <property type="component" value="Unassembled WGS sequence"/>
</dbReference>
<dbReference type="OrthoDB" id="16066at2759"/>
<protein>
    <recommendedName>
        <fullName evidence="2">Proteasome component Ecm29 N-terminal domain-containing protein</fullName>
    </recommendedName>
</protein>
<evidence type="ECO:0000313" key="3">
    <source>
        <dbReference type="EMBL" id="MQL77607.1"/>
    </source>
</evidence>
<proteinExistence type="predicted"/>
<feature type="region of interest" description="Disordered" evidence="1">
    <location>
        <begin position="9"/>
        <end position="30"/>
    </location>
</feature>
<dbReference type="Pfam" id="PF13001">
    <property type="entry name" value="ECM29_N"/>
    <property type="match status" value="1"/>
</dbReference>
<comment type="caution">
    <text evidence="3">The sequence shown here is derived from an EMBL/GenBank/DDBJ whole genome shotgun (WGS) entry which is preliminary data.</text>
</comment>
<gene>
    <name evidence="3" type="ORF">Taro_010028</name>
</gene>